<reference evidence="5 6" key="1">
    <citation type="submission" date="2023-03" db="EMBL/GenBank/DDBJ databases">
        <title>Bacillus Genome Sequencing.</title>
        <authorList>
            <person name="Dunlap C."/>
        </authorList>
    </citation>
    <scope>NUCLEOTIDE SEQUENCE [LARGE SCALE GENOMIC DNA]</scope>
    <source>
        <strain evidence="5 6">B-23453</strain>
    </source>
</reference>
<gene>
    <name evidence="5" type="primary">comGA</name>
    <name evidence="5" type="ORF">P4T90_19010</name>
</gene>
<dbReference type="PANTHER" id="PTHR30258:SF2">
    <property type="entry name" value="COMG OPERON PROTEIN 1"/>
    <property type="match status" value="1"/>
</dbReference>
<feature type="domain" description="Bacterial type II secretion system protein E" evidence="4">
    <location>
        <begin position="204"/>
        <end position="218"/>
    </location>
</feature>
<proteinExistence type="inferred from homology"/>
<comment type="similarity">
    <text evidence="1">Belongs to the GSP E family.</text>
</comment>
<sequence length="360" mass="40759">MSIEKVADLILSQALKHSATDIHIIPRSSDYLVQFRLYGRLSPHRNIPVPIGERLIAHFKFVALMDISEKRRPQSGAFQLELHEQLIALRISTLPTSTSKESLVIRILPQKNTLTVQQISLFPTISKKLISLLKHSHGMIIFTGPTGSGKTTTMYTLVEHCAKELKRNVITLEDPVEKQSEQFLQVQVNEKAGITYSSGLKAILRHDPDIILVGEIRDSETAKIAVRAALTGHLVLTTLHARDARGAVYRLLEFGVKWYEIEQTVIAASAQRLVTMLCPYCGEHCSAFCPNKRRMKRTAVYELLHGKALQNVIKEANGESSQYYYPTLKEYLRKGIALGYISKNEFDRWIHEMEKTETPQ</sequence>
<protein>
    <submittedName>
        <fullName evidence="5">Competence type IV pilus ATPase ComGA</fullName>
    </submittedName>
</protein>
<evidence type="ECO:0000259" key="4">
    <source>
        <dbReference type="PROSITE" id="PS00662"/>
    </source>
</evidence>
<dbReference type="SUPFAM" id="SSF52540">
    <property type="entry name" value="P-loop containing nucleoside triphosphate hydrolases"/>
    <property type="match status" value="1"/>
</dbReference>
<dbReference type="NCBIfam" id="NF041000">
    <property type="entry name" value="ATPase_ComGA"/>
    <property type="match status" value="1"/>
</dbReference>
<dbReference type="InterPro" id="IPR027417">
    <property type="entry name" value="P-loop_NTPase"/>
</dbReference>
<dbReference type="Gene3D" id="3.30.450.90">
    <property type="match status" value="1"/>
</dbReference>
<evidence type="ECO:0000256" key="1">
    <source>
        <dbReference type="ARBA" id="ARBA00006611"/>
    </source>
</evidence>
<evidence type="ECO:0000256" key="3">
    <source>
        <dbReference type="ARBA" id="ARBA00022840"/>
    </source>
</evidence>
<evidence type="ECO:0000256" key="2">
    <source>
        <dbReference type="ARBA" id="ARBA00022741"/>
    </source>
</evidence>
<comment type="caution">
    <text evidence="5">The sequence shown here is derived from an EMBL/GenBank/DDBJ whole genome shotgun (WGS) entry which is preliminary data.</text>
</comment>
<evidence type="ECO:0000313" key="5">
    <source>
        <dbReference type="EMBL" id="MED1205141.1"/>
    </source>
</evidence>
<dbReference type="Pfam" id="PF00437">
    <property type="entry name" value="T2SSE"/>
    <property type="match status" value="1"/>
</dbReference>
<dbReference type="Proteomes" id="UP001341444">
    <property type="component" value="Unassembled WGS sequence"/>
</dbReference>
<dbReference type="RefSeq" id="WP_066262200.1">
    <property type="nucleotide sequence ID" value="NZ_JARMAB010000030.1"/>
</dbReference>
<dbReference type="PROSITE" id="PS00662">
    <property type="entry name" value="T2SP_E"/>
    <property type="match status" value="1"/>
</dbReference>
<accession>A0ABU6MKE0</accession>
<name>A0ABU6MKE0_9BACI</name>
<keyword evidence="6" id="KW-1185">Reference proteome</keyword>
<dbReference type="CDD" id="cd01129">
    <property type="entry name" value="PulE-GspE-like"/>
    <property type="match status" value="1"/>
</dbReference>
<dbReference type="PANTHER" id="PTHR30258">
    <property type="entry name" value="TYPE II SECRETION SYSTEM PROTEIN GSPE-RELATED"/>
    <property type="match status" value="1"/>
</dbReference>
<keyword evidence="2" id="KW-0547">Nucleotide-binding</keyword>
<dbReference type="Gene3D" id="3.40.50.300">
    <property type="entry name" value="P-loop containing nucleotide triphosphate hydrolases"/>
    <property type="match status" value="1"/>
</dbReference>
<keyword evidence="3" id="KW-0067">ATP-binding</keyword>
<organism evidence="5 6">
    <name type="scientific">Heyndrickxia acidicola</name>
    <dbReference type="NCBI Taxonomy" id="209389"/>
    <lineage>
        <taxon>Bacteria</taxon>
        <taxon>Bacillati</taxon>
        <taxon>Bacillota</taxon>
        <taxon>Bacilli</taxon>
        <taxon>Bacillales</taxon>
        <taxon>Bacillaceae</taxon>
        <taxon>Heyndrickxia</taxon>
    </lineage>
</organism>
<dbReference type="InterPro" id="IPR001482">
    <property type="entry name" value="T2SS/T4SS_dom"/>
</dbReference>
<dbReference type="EMBL" id="JARMAB010000030">
    <property type="protein sequence ID" value="MED1205141.1"/>
    <property type="molecule type" value="Genomic_DNA"/>
</dbReference>
<dbReference type="InterPro" id="IPR047667">
    <property type="entry name" value="ATPase_ComGA"/>
</dbReference>
<evidence type="ECO:0000313" key="6">
    <source>
        <dbReference type="Proteomes" id="UP001341444"/>
    </source>
</evidence>